<keyword evidence="3" id="KW-1185">Reference proteome</keyword>
<comment type="caution">
    <text evidence="2">The sequence shown here is derived from an EMBL/GenBank/DDBJ whole genome shotgun (WGS) entry which is preliminary data.</text>
</comment>
<organism evidence="2 3">
    <name type="scientific">Adiantum capillus-veneris</name>
    <name type="common">Maidenhair fern</name>
    <dbReference type="NCBI Taxonomy" id="13818"/>
    <lineage>
        <taxon>Eukaryota</taxon>
        <taxon>Viridiplantae</taxon>
        <taxon>Streptophyta</taxon>
        <taxon>Embryophyta</taxon>
        <taxon>Tracheophyta</taxon>
        <taxon>Polypodiopsida</taxon>
        <taxon>Polypodiidae</taxon>
        <taxon>Polypodiales</taxon>
        <taxon>Pteridineae</taxon>
        <taxon>Pteridaceae</taxon>
        <taxon>Vittarioideae</taxon>
        <taxon>Adiantum</taxon>
    </lineage>
</organism>
<protein>
    <submittedName>
        <fullName evidence="2">Uncharacterized protein</fullName>
    </submittedName>
</protein>
<evidence type="ECO:0000313" key="2">
    <source>
        <dbReference type="EMBL" id="KAI5071893.1"/>
    </source>
</evidence>
<gene>
    <name evidence="2" type="ORF">GOP47_0014144</name>
</gene>
<sequence length="242" mass="25862">MGSPAHISVPPPASSISSPDGSVYSPSQTETSISSSSPSLPGSSSSSSFTHHGSSFASASSDSQNRQEIKNHQRKQDLLEGHMVSDTRAHDATGPRHLQKCTCRKPSRGSKRALMGSCKQCNMGVSMRKACCRCAGAFAADCAALCCCPCAIISLLAFIVVELPSALATRMISHWKKRLSVKDSADSCSSNRDDSHSIATPTRAHKGAEVQAVHMIRFDTENLLKHFDAEHVGFGCLSQKRE</sequence>
<dbReference type="AlphaFoldDB" id="A0A9D4UPV9"/>
<reference evidence="2" key="1">
    <citation type="submission" date="2021-01" db="EMBL/GenBank/DDBJ databases">
        <title>Adiantum capillus-veneris genome.</title>
        <authorList>
            <person name="Fang Y."/>
            <person name="Liao Q."/>
        </authorList>
    </citation>
    <scope>NUCLEOTIDE SEQUENCE</scope>
    <source>
        <strain evidence="2">H3</strain>
        <tissue evidence="2">Leaf</tissue>
    </source>
</reference>
<evidence type="ECO:0000256" key="1">
    <source>
        <dbReference type="SAM" id="MobiDB-lite"/>
    </source>
</evidence>
<proteinExistence type="predicted"/>
<evidence type="ECO:0000313" key="3">
    <source>
        <dbReference type="Proteomes" id="UP000886520"/>
    </source>
</evidence>
<dbReference type="EMBL" id="JABFUD020000013">
    <property type="protein sequence ID" value="KAI5071893.1"/>
    <property type="molecule type" value="Genomic_DNA"/>
</dbReference>
<feature type="region of interest" description="Disordered" evidence="1">
    <location>
        <begin position="1"/>
        <end position="79"/>
    </location>
</feature>
<dbReference type="OrthoDB" id="1984329at2759"/>
<feature type="compositionally biased region" description="Basic and acidic residues" evidence="1">
    <location>
        <begin position="184"/>
        <end position="196"/>
    </location>
</feature>
<feature type="compositionally biased region" description="Basic and acidic residues" evidence="1">
    <location>
        <begin position="65"/>
        <end position="79"/>
    </location>
</feature>
<dbReference type="PANTHER" id="PTHR33264">
    <property type="entry name" value="EXPRESSED PROTEIN"/>
    <property type="match status" value="1"/>
</dbReference>
<feature type="compositionally biased region" description="Low complexity" evidence="1">
    <location>
        <begin position="1"/>
        <end position="63"/>
    </location>
</feature>
<dbReference type="PANTHER" id="PTHR33264:SF69">
    <property type="entry name" value="WRKY DOMAIN-CONTAINING PROTEIN"/>
    <property type="match status" value="1"/>
</dbReference>
<dbReference type="Proteomes" id="UP000886520">
    <property type="component" value="Chromosome 13"/>
</dbReference>
<feature type="region of interest" description="Disordered" evidence="1">
    <location>
        <begin position="184"/>
        <end position="206"/>
    </location>
</feature>
<name>A0A9D4UPV9_ADICA</name>
<accession>A0A9D4UPV9</accession>